<sequence>MSGFPSLPLREVALLNPRLGEKLDANAFVSFVPMASLSAEDAKVTSVEQRPYAEVSKGYTPFKSGDVLVAKITPCFENGKISQVLLPETYGFGSTEFHVVRPLPNKSDARYLHHFLRLGTIRIEGERRMTGSGGQRRVPENFLAELSIPLPPVPEQRRIAAILDQADALRAKRREALAQLDKLTQAIFVEMFGDLESNVNGLPVTNLEDLCVRVTDGTHQSPKWEPDGIPFLFISNILNGEISYSTEKFISRETYHELTRRCAIDAGDILFTTVGSYGNTAVVSGEREFCFQRHIAHIKPNAEKLDSSFCAAMLESASVRRQIDKVARGVAQKTINLADLKALRVFYPPIEKQKSFTTKQGLVKSIKAIQAQSLREFDDLFVTLQHRAFRGEL</sequence>
<feature type="domain" description="Type I restriction modification DNA specificity" evidence="5">
    <location>
        <begin position="207"/>
        <end position="354"/>
    </location>
</feature>
<organism evidence="6 8">
    <name type="scientific">Thiomonas arsenitoxydans (strain DSM 22701 / CIP 110005 / 3As)</name>
    <dbReference type="NCBI Taxonomy" id="426114"/>
    <lineage>
        <taxon>Bacteria</taxon>
        <taxon>Pseudomonadati</taxon>
        <taxon>Pseudomonadota</taxon>
        <taxon>Betaproteobacteria</taxon>
        <taxon>Burkholderiales</taxon>
        <taxon>Thiomonas</taxon>
    </lineage>
</organism>
<reference key="1">
    <citation type="submission" date="2009-07" db="EMBL/GenBank/DDBJ databases">
        <authorList>
            <person name="Genoscope - CEA"/>
        </authorList>
    </citation>
    <scope>NUCLEOTIDE SEQUENCE</scope>
    <source>
        <strain>3As</strain>
    </source>
</reference>
<dbReference type="SUPFAM" id="SSF116734">
    <property type="entry name" value="DNA methylase specificity domain"/>
    <property type="match status" value="2"/>
</dbReference>
<evidence type="ECO:0000313" key="8">
    <source>
        <dbReference type="Proteomes" id="UP000002372"/>
    </source>
</evidence>
<dbReference type="EMBL" id="CTRI01000029">
    <property type="protein sequence ID" value="CQR37121.1"/>
    <property type="molecule type" value="Genomic_DNA"/>
</dbReference>
<evidence type="ECO:0000313" key="6">
    <source>
        <dbReference type="EMBL" id="CAZ90063.1"/>
    </source>
</evidence>
<dbReference type="PANTHER" id="PTHR30408">
    <property type="entry name" value="TYPE-1 RESTRICTION ENZYME ECOKI SPECIFICITY PROTEIN"/>
    <property type="match status" value="1"/>
</dbReference>
<evidence type="ECO:0000259" key="5">
    <source>
        <dbReference type="Pfam" id="PF01420"/>
    </source>
</evidence>
<protein>
    <submittedName>
        <fullName evidence="6">Type I restriction-modification system (Specificity subunit)</fullName>
    </submittedName>
</protein>
<dbReference type="CDD" id="cd17246">
    <property type="entry name" value="RMtype1_S_SonII-TRD2-CR2_like"/>
    <property type="match status" value="1"/>
</dbReference>
<evidence type="ECO:0000256" key="2">
    <source>
        <dbReference type="ARBA" id="ARBA00022747"/>
    </source>
</evidence>
<dbReference type="CDD" id="cd17260">
    <property type="entry name" value="RMtype1_S_EcoEI-TRD1-CR1_like"/>
    <property type="match status" value="1"/>
</dbReference>
<dbReference type="GO" id="GO:0003677">
    <property type="term" value="F:DNA binding"/>
    <property type="evidence" value="ECO:0007669"/>
    <property type="project" value="UniProtKB-KW"/>
</dbReference>
<proteinExistence type="inferred from homology"/>
<evidence type="ECO:0000256" key="1">
    <source>
        <dbReference type="ARBA" id="ARBA00010923"/>
    </source>
</evidence>
<keyword evidence="3" id="KW-0238">DNA-binding</keyword>
<dbReference type="Pfam" id="PF01420">
    <property type="entry name" value="Methylase_S"/>
    <property type="match status" value="2"/>
</dbReference>
<keyword evidence="2" id="KW-0680">Restriction system</keyword>
<dbReference type="Proteomes" id="UP000002372">
    <property type="component" value="Chromosome"/>
</dbReference>
<feature type="coiled-coil region" evidence="4">
    <location>
        <begin position="159"/>
        <end position="186"/>
    </location>
</feature>
<dbReference type="KEGG" id="thi:THI_3476"/>
<name>D6CND5_THIA3</name>
<reference evidence="8" key="2">
    <citation type="journal article" date="2010" name="PLoS Genet.">
        <title>Structure, function, and evolution of the Thiomonas spp. genome.</title>
        <authorList>
            <person name="Arsene-Ploetze F."/>
            <person name="Koechler S."/>
            <person name="Marchal M."/>
            <person name="Coppee J.Y."/>
            <person name="Chandler M."/>
            <person name="Bonnefoy V."/>
            <person name="Brochier-Armanet C."/>
            <person name="Barakat M."/>
            <person name="Barbe V."/>
            <person name="Battaglia-Brunet F."/>
            <person name="Bruneel O."/>
            <person name="Bryan C.G."/>
            <person name="Cleiss-Arnold J."/>
            <person name="Cruveiller S."/>
            <person name="Erhardt M."/>
            <person name="Heinrich-Salmeron A."/>
            <person name="Hommais F."/>
            <person name="Joulian C."/>
            <person name="Krin E."/>
            <person name="Lieutaud A."/>
            <person name="Lievremont D."/>
            <person name="Michel C."/>
            <person name="Muller D."/>
            <person name="Ortet P."/>
            <person name="Proux C."/>
            <person name="Siguier P."/>
            <person name="Roche D."/>
            <person name="Rouy Z."/>
            <person name="Salvignol G."/>
            <person name="Slyemi D."/>
            <person name="Talla E."/>
            <person name="Weiss S."/>
            <person name="Weissenbach J."/>
            <person name="Medigue C."/>
            <person name="Bertin P.N."/>
        </authorList>
    </citation>
    <scope>NUCLEOTIDE SEQUENCE [LARGE SCALE GENOMIC DNA]</scope>
    <source>
        <strain evidence="8">DSM 22701 / CIP 110005 / 3As</strain>
    </source>
</reference>
<dbReference type="REBASE" id="26234">
    <property type="entry name" value="S.Tsp3ORF3474P"/>
</dbReference>
<evidence type="ECO:0000313" key="7">
    <source>
        <dbReference type="EMBL" id="CQR37121.1"/>
    </source>
</evidence>
<dbReference type="HOGENOM" id="CLU_021095_10_1_4"/>
<evidence type="ECO:0000256" key="3">
    <source>
        <dbReference type="ARBA" id="ARBA00023125"/>
    </source>
</evidence>
<evidence type="ECO:0000256" key="4">
    <source>
        <dbReference type="SAM" id="Coils"/>
    </source>
</evidence>
<dbReference type="PANTHER" id="PTHR30408:SF12">
    <property type="entry name" value="TYPE I RESTRICTION ENZYME MJAVIII SPECIFICITY SUBUNIT"/>
    <property type="match status" value="1"/>
</dbReference>
<keyword evidence="9" id="KW-1185">Reference proteome</keyword>
<accession>D6CND5</accession>
<dbReference type="eggNOG" id="COG0732">
    <property type="taxonomic scope" value="Bacteria"/>
</dbReference>
<dbReference type="InterPro" id="IPR044946">
    <property type="entry name" value="Restrct_endonuc_typeI_TRD_sf"/>
</dbReference>
<dbReference type="Proteomes" id="UP000078599">
    <property type="component" value="Unassembled WGS sequence"/>
</dbReference>
<reference evidence="6" key="3">
    <citation type="submission" date="2010-07" db="EMBL/GenBank/DDBJ databases">
        <authorList>
            <person name="Genoscope - CEA"/>
        </authorList>
    </citation>
    <scope>NUCLEOTIDE SEQUENCE</scope>
    <source>
        <strain evidence="6">3As</strain>
    </source>
</reference>
<dbReference type="OrthoDB" id="5298944at2"/>
<feature type="domain" description="Type I restriction modification DNA specificity" evidence="5">
    <location>
        <begin position="60"/>
        <end position="176"/>
    </location>
</feature>
<dbReference type="Gene3D" id="3.90.220.20">
    <property type="entry name" value="DNA methylase specificity domains"/>
    <property type="match status" value="2"/>
</dbReference>
<gene>
    <name evidence="6" type="ordered locus">THI_3476</name>
    <name evidence="7" type="ORF">THICB1_70086</name>
</gene>
<comment type="similarity">
    <text evidence="1">Belongs to the type-I restriction system S methylase family.</text>
</comment>
<dbReference type="InterPro" id="IPR000055">
    <property type="entry name" value="Restrct_endonuc_typeI_TRD"/>
</dbReference>
<evidence type="ECO:0000313" key="9">
    <source>
        <dbReference type="Proteomes" id="UP000078599"/>
    </source>
</evidence>
<reference evidence="7 9" key="4">
    <citation type="submission" date="2015-03" db="EMBL/GenBank/DDBJ databases">
        <authorList>
            <person name="Regsiter A."/>
            <person name="william w."/>
        </authorList>
    </citation>
    <scope>NUCLEOTIDE SEQUENCE [LARGE SCALE GENOMIC DNA]</scope>
    <source>
        <strain evidence="7 9">CB1</strain>
    </source>
</reference>
<keyword evidence="4" id="KW-0175">Coiled coil</keyword>
<dbReference type="InterPro" id="IPR052021">
    <property type="entry name" value="Type-I_RS_S_subunit"/>
</dbReference>
<dbReference type="GO" id="GO:0009307">
    <property type="term" value="P:DNA restriction-modification system"/>
    <property type="evidence" value="ECO:0007669"/>
    <property type="project" value="UniProtKB-KW"/>
</dbReference>
<dbReference type="AlphaFoldDB" id="D6CND5"/>
<dbReference type="EMBL" id="FP475956">
    <property type="protein sequence ID" value="CAZ90063.1"/>
    <property type="molecule type" value="Genomic_DNA"/>
</dbReference>
<dbReference type="RefSeq" id="WP_013107313.1">
    <property type="nucleotide sequence ID" value="NC_014145.1"/>
</dbReference>